<comment type="caution">
    <text evidence="2">The sequence shown here is derived from an EMBL/GenBank/DDBJ whole genome shotgun (WGS) entry which is preliminary data.</text>
</comment>
<dbReference type="AlphaFoldDB" id="A0A9P3LFW9"/>
<evidence type="ECO:0000313" key="2">
    <source>
        <dbReference type="EMBL" id="GJE93133.1"/>
    </source>
</evidence>
<evidence type="ECO:0008006" key="4">
    <source>
        <dbReference type="Google" id="ProtNLM"/>
    </source>
</evidence>
<feature type="signal peptide" evidence="1">
    <location>
        <begin position="1"/>
        <end position="37"/>
    </location>
</feature>
<dbReference type="Proteomes" id="UP000703269">
    <property type="component" value="Unassembled WGS sequence"/>
</dbReference>
<accession>A0A9P3LFW9</accession>
<organism evidence="2 3">
    <name type="scientific">Phanerochaete sordida</name>
    <dbReference type="NCBI Taxonomy" id="48140"/>
    <lineage>
        <taxon>Eukaryota</taxon>
        <taxon>Fungi</taxon>
        <taxon>Dikarya</taxon>
        <taxon>Basidiomycota</taxon>
        <taxon>Agaricomycotina</taxon>
        <taxon>Agaricomycetes</taxon>
        <taxon>Polyporales</taxon>
        <taxon>Phanerochaetaceae</taxon>
        <taxon>Phanerochaete</taxon>
    </lineage>
</organism>
<proteinExistence type="predicted"/>
<protein>
    <recommendedName>
        <fullName evidence="4">Secreted protein</fullName>
    </recommendedName>
</protein>
<reference evidence="2 3" key="1">
    <citation type="submission" date="2021-08" db="EMBL/GenBank/DDBJ databases">
        <title>Draft Genome Sequence of Phanerochaete sordida strain YK-624.</title>
        <authorList>
            <person name="Mori T."/>
            <person name="Dohra H."/>
            <person name="Suzuki T."/>
            <person name="Kawagishi H."/>
            <person name="Hirai H."/>
        </authorList>
    </citation>
    <scope>NUCLEOTIDE SEQUENCE [LARGE SCALE GENOMIC DNA]</scope>
    <source>
        <strain evidence="2 3">YK-624</strain>
    </source>
</reference>
<gene>
    <name evidence="2" type="ORF">PsYK624_092920</name>
</gene>
<evidence type="ECO:0000313" key="3">
    <source>
        <dbReference type="Proteomes" id="UP000703269"/>
    </source>
</evidence>
<keyword evidence="3" id="KW-1185">Reference proteome</keyword>
<sequence>MWLVCCASRWVSDPWRCETRVLVFFSVVLGVPPCGQSETCDALLCGHFDEHRVQAFVGALQNRCARAERFHGACRLRAATEYRVQLVSALPFRAAPAPRGRRAYYKGRSLRLIRQHPVWLV</sequence>
<evidence type="ECO:0000256" key="1">
    <source>
        <dbReference type="SAM" id="SignalP"/>
    </source>
</evidence>
<feature type="chain" id="PRO_5040333961" description="Secreted protein" evidence="1">
    <location>
        <begin position="38"/>
        <end position="121"/>
    </location>
</feature>
<dbReference type="EMBL" id="BPQB01000030">
    <property type="protein sequence ID" value="GJE93133.1"/>
    <property type="molecule type" value="Genomic_DNA"/>
</dbReference>
<keyword evidence="1" id="KW-0732">Signal</keyword>
<name>A0A9P3LFW9_9APHY</name>